<accession>A0A9P7UB12</accession>
<comment type="caution">
    <text evidence="1">The sequence shown here is derived from an EMBL/GenBank/DDBJ whole genome shotgun (WGS) entry which is preliminary data.</text>
</comment>
<sequence>YLSTPRVLSLLRRWKQAWAVCTSDCSLLINPKRHGCGSIAGEGEAIV</sequence>
<organism evidence="1 2">
    <name type="scientific">Colletotrichum scovillei</name>
    <dbReference type="NCBI Taxonomy" id="1209932"/>
    <lineage>
        <taxon>Eukaryota</taxon>
        <taxon>Fungi</taxon>
        <taxon>Dikarya</taxon>
        <taxon>Ascomycota</taxon>
        <taxon>Pezizomycotina</taxon>
        <taxon>Sordariomycetes</taxon>
        <taxon>Hypocreomycetidae</taxon>
        <taxon>Glomerellales</taxon>
        <taxon>Glomerellaceae</taxon>
        <taxon>Colletotrichum</taxon>
        <taxon>Colletotrichum acutatum species complex</taxon>
    </lineage>
</organism>
<protein>
    <submittedName>
        <fullName evidence="1">Uncharacterized protein</fullName>
    </submittedName>
</protein>
<name>A0A9P7UB12_9PEZI</name>
<dbReference type="EMBL" id="JAESDN010000007">
    <property type="protein sequence ID" value="KAG7048008.1"/>
    <property type="molecule type" value="Genomic_DNA"/>
</dbReference>
<evidence type="ECO:0000313" key="1">
    <source>
        <dbReference type="EMBL" id="KAG7048008.1"/>
    </source>
</evidence>
<gene>
    <name evidence="1" type="ORF">JMJ77_011346</name>
</gene>
<reference evidence="1" key="1">
    <citation type="submission" date="2021-05" db="EMBL/GenBank/DDBJ databases">
        <title>Comparative genomics of three Colletotrichum scovillei strains and genetic complementation revealed genes involved fungal growth and virulence on chili pepper.</title>
        <authorList>
            <person name="Hsieh D.-K."/>
            <person name="Chuang S.-C."/>
            <person name="Chen C.-Y."/>
            <person name="Chao Y.-T."/>
            <person name="Lu M.-Y.J."/>
            <person name="Lee M.-H."/>
            <person name="Shih M.-C."/>
        </authorList>
    </citation>
    <scope>NUCLEOTIDE SEQUENCE</scope>
    <source>
        <strain evidence="1">Coll-153</strain>
    </source>
</reference>
<keyword evidence="2" id="KW-1185">Reference proteome</keyword>
<evidence type="ECO:0000313" key="2">
    <source>
        <dbReference type="Proteomes" id="UP000699042"/>
    </source>
</evidence>
<feature type="non-terminal residue" evidence="1">
    <location>
        <position position="47"/>
    </location>
</feature>
<dbReference type="Proteomes" id="UP000699042">
    <property type="component" value="Unassembled WGS sequence"/>
</dbReference>
<proteinExistence type="predicted"/>
<feature type="non-terminal residue" evidence="1">
    <location>
        <position position="1"/>
    </location>
</feature>
<dbReference type="AlphaFoldDB" id="A0A9P7UB12"/>